<keyword evidence="7" id="KW-0408">Iron</keyword>
<dbReference type="PROSITE" id="PS51379">
    <property type="entry name" value="4FE4S_FER_2"/>
    <property type="match status" value="2"/>
</dbReference>
<accession>A0A0X8JLH2</accession>
<dbReference type="InterPro" id="IPR017896">
    <property type="entry name" value="4Fe4S_Fe-S-bd"/>
</dbReference>
<dbReference type="InterPro" id="IPR017900">
    <property type="entry name" value="4Fe4S_Fe_S_CS"/>
</dbReference>
<dbReference type="Pfam" id="PF02662">
    <property type="entry name" value="FlpD"/>
    <property type="match status" value="1"/>
</dbReference>
<evidence type="ECO:0000256" key="6">
    <source>
        <dbReference type="ARBA" id="ARBA00023002"/>
    </source>
</evidence>
<dbReference type="InterPro" id="IPR039650">
    <property type="entry name" value="HdrA-like"/>
</dbReference>
<evidence type="ECO:0000313" key="12">
    <source>
        <dbReference type="Proteomes" id="UP000069241"/>
    </source>
</evidence>
<dbReference type="EMBL" id="CP014229">
    <property type="protein sequence ID" value="AMD90896.1"/>
    <property type="molecule type" value="Genomic_DNA"/>
</dbReference>
<feature type="region of interest" description="Disordered" evidence="9">
    <location>
        <begin position="314"/>
        <end position="339"/>
    </location>
</feature>
<name>A0A0X8JLH2_9BACT</name>
<dbReference type="InterPro" id="IPR036188">
    <property type="entry name" value="FAD/NAD-bd_sf"/>
</dbReference>
<evidence type="ECO:0000256" key="8">
    <source>
        <dbReference type="ARBA" id="ARBA00023014"/>
    </source>
</evidence>
<dbReference type="AlphaFoldDB" id="A0A0X8JLH2"/>
<keyword evidence="5" id="KW-0274">FAD</keyword>
<dbReference type="Pfam" id="PF13187">
    <property type="entry name" value="Fer4_9"/>
    <property type="match status" value="1"/>
</dbReference>
<dbReference type="Gene3D" id="3.30.70.20">
    <property type="match status" value="1"/>
</dbReference>
<comment type="cofactor">
    <cofactor evidence="1">
        <name>FAD</name>
        <dbReference type="ChEBI" id="CHEBI:57692"/>
    </cofactor>
</comment>
<organism evidence="11 12">
    <name type="scientific">Desulfovibrio fairfieldensis</name>
    <dbReference type="NCBI Taxonomy" id="44742"/>
    <lineage>
        <taxon>Bacteria</taxon>
        <taxon>Pseudomonadati</taxon>
        <taxon>Thermodesulfobacteriota</taxon>
        <taxon>Desulfovibrionia</taxon>
        <taxon>Desulfovibrionales</taxon>
        <taxon>Desulfovibrionaceae</taxon>
        <taxon>Desulfovibrio</taxon>
    </lineage>
</organism>
<dbReference type="GO" id="GO:0046872">
    <property type="term" value="F:metal ion binding"/>
    <property type="evidence" value="ECO:0007669"/>
    <property type="project" value="UniProtKB-KW"/>
</dbReference>
<evidence type="ECO:0000256" key="2">
    <source>
        <dbReference type="ARBA" id="ARBA00006561"/>
    </source>
</evidence>
<dbReference type="RefSeq" id="WP_062253741.1">
    <property type="nucleotide sequence ID" value="NZ_CP014229.1"/>
</dbReference>
<reference evidence="12" key="1">
    <citation type="submission" date="2016-02" db="EMBL/GenBank/DDBJ databases">
        <authorList>
            <person name="Holder M.E."/>
            <person name="Ajami N.J."/>
            <person name="Petrosino J.F."/>
        </authorList>
    </citation>
    <scope>NUCLEOTIDE SEQUENCE [LARGE SCALE GENOMIC DNA]</scope>
    <source>
        <strain evidence="12">CCUG 45958</strain>
    </source>
</reference>
<dbReference type="SUPFAM" id="SSF54862">
    <property type="entry name" value="4Fe-4S ferredoxins"/>
    <property type="match status" value="1"/>
</dbReference>
<keyword evidence="4" id="KW-0479">Metal-binding</keyword>
<dbReference type="SUPFAM" id="SSF51905">
    <property type="entry name" value="FAD/NAD(P)-binding domain"/>
    <property type="match status" value="1"/>
</dbReference>
<dbReference type="InterPro" id="IPR003813">
    <property type="entry name" value="MvhD/FlpD"/>
</dbReference>
<dbReference type="Gene3D" id="3.50.50.60">
    <property type="entry name" value="FAD/NAD(P)-binding domain"/>
    <property type="match status" value="2"/>
</dbReference>
<dbReference type="GO" id="GO:0051539">
    <property type="term" value="F:4 iron, 4 sulfur cluster binding"/>
    <property type="evidence" value="ECO:0007669"/>
    <property type="project" value="UniProtKB-KW"/>
</dbReference>
<protein>
    <submittedName>
        <fullName evidence="11">Heterodisulfide reductase subunit A</fullName>
    </submittedName>
</protein>
<keyword evidence="3" id="KW-0004">4Fe-4S</keyword>
<proteinExistence type="inferred from homology"/>
<dbReference type="Proteomes" id="UP000069241">
    <property type="component" value="Chromosome"/>
</dbReference>
<sequence>MAGKIGVYFDLQNIGGGLDVEALAAQTRDKWGDLTPVVKVVPLLAEAVDEVKADIEAQGLDGVLLCGASPRVDGDLYRFPVQVEHVNLREQCVLAYKNPDNSPVDSAEGAPELLTLMARDYVNMGVVKLQKSEVPDSAAIPGVARILVIGGGWTGLTAAAEAAATGYEVVLVEKAEKLGGAVNNIPTASPLGPLWTDKQPTNLAAKIEKVTADDKITVHLNARMEKLEGQPGEFTAVIATAGGPVSVEVGAVVLASGWVPLDEKYLAPMGLGVSPKVVHAAQFGKMLVAGEVTARRIAFVLDTTLAEEAVRKAAEEAPEAPAEAEAAKPAPAGEEGGEKPFVKEDLESVKHLQYSNAVNSVGMLRLANTICEKTDDATQAFILYKDMTVPGILERFYKKMQDRLGVMMTKADVTEIRDHGDRMVVACKNTLLGMDFDLDVDLVVLPTGLVPTTAKDVTVRFAYRQGPDFPDLELFDGFADSNYICFPYETRRTGVYAAGCVRQPLTMDACEEDARGAVLKAIQCIEAAEHGVSVHPRSGDRSYPVFNFVRCTQCKRCTEECPFGALDDDEKGTPKPNPARCRRCGTCFGACPERVISFANYNIDQIGSMIREVQVPKDFKKEGPRILILACENDAYPALDMAGMRRKSWSPYCRIIPVRCLGSVNAIWVSDAMSKGFDGVMLLGCKYGDDYQCHFVKGSEICNRRKENIAETLNRLGVQPERVDQLEVAIDEYDKVPDLIDGFVARISAMGPNPFKGM</sequence>
<dbReference type="KEGG" id="dfi:AXF13_12600"/>
<keyword evidence="6" id="KW-0560">Oxidoreductase</keyword>
<evidence type="ECO:0000256" key="9">
    <source>
        <dbReference type="SAM" id="MobiDB-lite"/>
    </source>
</evidence>
<evidence type="ECO:0000256" key="3">
    <source>
        <dbReference type="ARBA" id="ARBA00022485"/>
    </source>
</evidence>
<dbReference type="PRINTS" id="PR00411">
    <property type="entry name" value="PNDRDTASEI"/>
</dbReference>
<feature type="domain" description="4Fe-4S ferredoxin-type" evidence="10">
    <location>
        <begin position="542"/>
        <end position="571"/>
    </location>
</feature>
<evidence type="ECO:0000256" key="7">
    <source>
        <dbReference type="ARBA" id="ARBA00023004"/>
    </source>
</evidence>
<dbReference type="PANTHER" id="PTHR43498">
    <property type="entry name" value="FERREDOXIN:COB-COM HETERODISULFIDE REDUCTASE SUBUNIT A"/>
    <property type="match status" value="1"/>
</dbReference>
<evidence type="ECO:0000256" key="4">
    <source>
        <dbReference type="ARBA" id="ARBA00022723"/>
    </source>
</evidence>
<evidence type="ECO:0000259" key="10">
    <source>
        <dbReference type="PROSITE" id="PS51379"/>
    </source>
</evidence>
<comment type="similarity">
    <text evidence="2">Belongs to the HdrA family.</text>
</comment>
<feature type="compositionally biased region" description="Low complexity" evidence="9">
    <location>
        <begin position="319"/>
        <end position="333"/>
    </location>
</feature>
<keyword evidence="5" id="KW-0285">Flavoprotein</keyword>
<evidence type="ECO:0000256" key="1">
    <source>
        <dbReference type="ARBA" id="ARBA00001974"/>
    </source>
</evidence>
<dbReference type="Pfam" id="PF13450">
    <property type="entry name" value="NAD_binding_8"/>
    <property type="match status" value="1"/>
</dbReference>
<dbReference type="GO" id="GO:0016491">
    <property type="term" value="F:oxidoreductase activity"/>
    <property type="evidence" value="ECO:0007669"/>
    <property type="project" value="UniProtKB-KW"/>
</dbReference>
<feature type="domain" description="4Fe-4S ferredoxin-type" evidence="10">
    <location>
        <begin position="572"/>
        <end position="601"/>
    </location>
</feature>
<evidence type="ECO:0000256" key="5">
    <source>
        <dbReference type="ARBA" id="ARBA00022827"/>
    </source>
</evidence>
<keyword evidence="8" id="KW-0411">Iron-sulfur</keyword>
<dbReference type="PANTHER" id="PTHR43498:SF1">
    <property type="entry name" value="COB--COM HETERODISULFIDE REDUCTASE IRON-SULFUR SUBUNIT A"/>
    <property type="match status" value="1"/>
</dbReference>
<keyword evidence="12" id="KW-1185">Reference proteome</keyword>
<dbReference type="PROSITE" id="PS00198">
    <property type="entry name" value="4FE4S_FER_1"/>
    <property type="match status" value="2"/>
</dbReference>
<gene>
    <name evidence="11" type="ORF">AXF13_12600</name>
</gene>
<dbReference type="STRING" id="44742.AXF13_12600"/>
<evidence type="ECO:0000313" key="11">
    <source>
        <dbReference type="EMBL" id="AMD90896.1"/>
    </source>
</evidence>